<evidence type="ECO:0000313" key="6">
    <source>
        <dbReference type="EMBL" id="CAB4822241.1"/>
    </source>
</evidence>
<name>A0A6J5Z443_9ZZZZ</name>
<dbReference type="EMBL" id="CAFBQX010000003">
    <property type="protein sequence ID" value="CAB5072146.1"/>
    <property type="molecule type" value="Genomic_DNA"/>
</dbReference>
<feature type="region of interest" description="Disordered" evidence="1">
    <location>
        <begin position="51"/>
        <end position="163"/>
    </location>
</feature>
<evidence type="ECO:0000313" key="3">
    <source>
        <dbReference type="EMBL" id="CAB4692396.1"/>
    </source>
</evidence>
<dbReference type="EMBL" id="CAFABH010000003">
    <property type="protein sequence ID" value="CAB4822241.1"/>
    <property type="molecule type" value="Genomic_DNA"/>
</dbReference>
<feature type="compositionally biased region" description="Low complexity" evidence="1">
    <location>
        <begin position="60"/>
        <end position="113"/>
    </location>
</feature>
<dbReference type="EMBL" id="CAEZYM010000001">
    <property type="protein sequence ID" value="CAB4716063.1"/>
    <property type="molecule type" value="Genomic_DNA"/>
</dbReference>
<proteinExistence type="predicted"/>
<evidence type="ECO:0000313" key="5">
    <source>
        <dbReference type="EMBL" id="CAB4779235.1"/>
    </source>
</evidence>
<evidence type="ECO:0000313" key="9">
    <source>
        <dbReference type="EMBL" id="CAB4968555.1"/>
    </source>
</evidence>
<dbReference type="EMBL" id="CAEZZW010000003">
    <property type="protein sequence ID" value="CAB4779235.1"/>
    <property type="molecule type" value="Genomic_DNA"/>
</dbReference>
<dbReference type="EMBL" id="CAFBNH010000001">
    <property type="protein sequence ID" value="CAB4934660.1"/>
    <property type="molecule type" value="Genomic_DNA"/>
</dbReference>
<protein>
    <submittedName>
        <fullName evidence="2">Unannotated protein</fullName>
    </submittedName>
</protein>
<reference evidence="2" key="1">
    <citation type="submission" date="2020-05" db="EMBL/GenBank/DDBJ databases">
        <authorList>
            <person name="Chiriac C."/>
            <person name="Salcher M."/>
            <person name="Ghai R."/>
            <person name="Kavagutti S V."/>
        </authorList>
    </citation>
    <scope>NUCLEOTIDE SEQUENCE</scope>
</reference>
<evidence type="ECO:0000256" key="1">
    <source>
        <dbReference type="SAM" id="MobiDB-lite"/>
    </source>
</evidence>
<sequence length="163" mass="16804">MTPMKKPEWFQMAEADEAPLRSMKQRTRIGLLVAPLLIVSGGFVFAQSQDGPPATADMTVTSAQSQSPVSAPSSQSPSTSAAVSATPTKASVQQVTATTPSNTVSSNSNNTPSIAKPTAPQGDDDAVNTQKKTRIPHTRSGGIQKPPTGGHEGGEGFEGGQDD</sequence>
<evidence type="ECO:0000313" key="7">
    <source>
        <dbReference type="EMBL" id="CAB4855678.1"/>
    </source>
</evidence>
<dbReference type="AlphaFoldDB" id="A0A6J5Z443"/>
<dbReference type="EMBL" id="CAESAE010000003">
    <property type="protein sequence ID" value="CAB4335189.1"/>
    <property type="molecule type" value="Genomic_DNA"/>
</dbReference>
<dbReference type="EMBL" id="CAFBLD010000001">
    <property type="protein sequence ID" value="CAB4855678.1"/>
    <property type="molecule type" value="Genomic_DNA"/>
</dbReference>
<dbReference type="EMBL" id="CAEZXO010000004">
    <property type="protein sequence ID" value="CAB4692396.1"/>
    <property type="molecule type" value="Genomic_DNA"/>
</dbReference>
<evidence type="ECO:0000313" key="8">
    <source>
        <dbReference type="EMBL" id="CAB4934660.1"/>
    </source>
</evidence>
<organism evidence="2">
    <name type="scientific">freshwater metagenome</name>
    <dbReference type="NCBI Taxonomy" id="449393"/>
    <lineage>
        <taxon>unclassified sequences</taxon>
        <taxon>metagenomes</taxon>
        <taxon>ecological metagenomes</taxon>
    </lineage>
</organism>
<dbReference type="EMBL" id="CAFBOC010000001">
    <property type="protein sequence ID" value="CAB4968555.1"/>
    <property type="molecule type" value="Genomic_DNA"/>
</dbReference>
<evidence type="ECO:0000313" key="10">
    <source>
        <dbReference type="EMBL" id="CAB5072146.1"/>
    </source>
</evidence>
<evidence type="ECO:0000313" key="2">
    <source>
        <dbReference type="EMBL" id="CAB4335189.1"/>
    </source>
</evidence>
<accession>A0A6J5Z443</accession>
<gene>
    <name evidence="3" type="ORF">UFOPK2510_00783</name>
    <name evidence="4" type="ORF">UFOPK2718_00135</name>
    <name evidence="5" type="ORF">UFOPK2936_00769</name>
    <name evidence="6" type="ORF">UFOPK3174_00306</name>
    <name evidence="7" type="ORF">UFOPK3328_00100</name>
    <name evidence="8" type="ORF">UFOPK3779_00100</name>
    <name evidence="9" type="ORF">UFOPK3913_00126</name>
    <name evidence="2" type="ORF">UFOPK4107_00539</name>
    <name evidence="10" type="ORF">UFOPK4403_00727</name>
</gene>
<evidence type="ECO:0000313" key="4">
    <source>
        <dbReference type="EMBL" id="CAB4716063.1"/>
    </source>
</evidence>